<evidence type="ECO:0000259" key="3">
    <source>
        <dbReference type="PROSITE" id="PS51841"/>
    </source>
</evidence>
<evidence type="ECO:0000313" key="5">
    <source>
        <dbReference type="Proteomes" id="UP000182753"/>
    </source>
</evidence>
<feature type="region of interest" description="Disordered" evidence="1">
    <location>
        <begin position="133"/>
        <end position="165"/>
    </location>
</feature>
<keyword evidence="2" id="KW-0812">Transmembrane</keyword>
<gene>
    <name evidence="4" type="ORF">AUJ40_02205</name>
</gene>
<proteinExistence type="predicted"/>
<dbReference type="InterPro" id="IPR036415">
    <property type="entry name" value="Lamin_tail_dom_sf"/>
</dbReference>
<accession>A0A1J4RSK0</accession>
<sequence length="540" mass="58541">MTKRKYILYAMMALCFIGVIFVFAPKVKAADDHIDDHIVINEIYPNPNSGGNEWIEFYNPTSADIDLSAYTIEDGTHKPKTLAGKTIPALSYFVIEKTAGGFSFALNDDGEILILKNAGIVVDQVVYGKWDDETNNPDNNAPVPAQGKSLSRIPNGSDSDNDKSDFRILAPTKDLENVLPVYSNSIIINEILPQPASGSADEFIELYNSGSVEVDLSGWQIDDIASGGSSPYTVPVGTIIIAGGYLSFYNTVDHISLNDSGDSARLIDPNGDVKSEISYGKSNRGQSYSKFGDNWQWTTALTPGGENILTVEIQTPDQDATILTTDISGARSQPDGETVQVTGVVSVTPGKLSSQYFYIQDGNSGIQIYNYGKNFPALQVGDEIQVVGELGSTSNERRIKITQASDISIISTHPPPAPLSTVIDQVGENLEGQYISVIGVVTKTSGSTFYIHGSGEIQVSIREGTGIQKPKMRVGDTVEIAGILSQYGDSYRILPIVQSDVKIIKSSGLAKTGPNIWIYFIISAILSWTTFQILYRKRKS</sequence>
<evidence type="ECO:0000256" key="1">
    <source>
        <dbReference type="SAM" id="MobiDB-lite"/>
    </source>
</evidence>
<dbReference type="AlphaFoldDB" id="A0A1J4RSK0"/>
<keyword evidence="2" id="KW-0472">Membrane</keyword>
<protein>
    <recommendedName>
        <fullName evidence="3">LTD domain-containing protein</fullName>
    </recommendedName>
</protein>
<evidence type="ECO:0000313" key="4">
    <source>
        <dbReference type="EMBL" id="OIN89284.1"/>
    </source>
</evidence>
<feature type="domain" description="LTD" evidence="3">
    <location>
        <begin position="19"/>
        <end position="129"/>
    </location>
</feature>
<reference evidence="4 5" key="1">
    <citation type="journal article" date="2016" name="Environ. Microbiol.">
        <title>Genomic resolution of a cold subsurface aquifer community provides metabolic insights for novel microbes adapted to high CO concentrations.</title>
        <authorList>
            <person name="Probst A.J."/>
            <person name="Castelle C.J."/>
            <person name="Singh A."/>
            <person name="Brown C.T."/>
            <person name="Anantharaman K."/>
            <person name="Sharon I."/>
            <person name="Hug L.A."/>
            <person name="Burstein D."/>
            <person name="Emerson J.B."/>
            <person name="Thomas B.C."/>
            <person name="Banfield J.F."/>
        </authorList>
    </citation>
    <scope>NUCLEOTIDE SEQUENCE [LARGE SCALE GENOMIC DNA]</scope>
    <source>
        <strain evidence="4">CG1_02_42_45</strain>
    </source>
</reference>
<dbReference type="Gene3D" id="2.60.40.1260">
    <property type="entry name" value="Lamin Tail domain"/>
    <property type="match status" value="1"/>
</dbReference>
<feature type="domain" description="LTD" evidence="3">
    <location>
        <begin position="180"/>
        <end position="349"/>
    </location>
</feature>
<feature type="compositionally biased region" description="Polar residues" evidence="1">
    <location>
        <begin position="148"/>
        <end position="158"/>
    </location>
</feature>
<keyword evidence="2" id="KW-1133">Transmembrane helix</keyword>
<name>A0A1J4RSK0_9BACT</name>
<evidence type="ECO:0000256" key="2">
    <source>
        <dbReference type="SAM" id="Phobius"/>
    </source>
</evidence>
<feature type="transmembrane region" description="Helical" evidence="2">
    <location>
        <begin position="516"/>
        <end position="535"/>
    </location>
</feature>
<dbReference type="PROSITE" id="PS51841">
    <property type="entry name" value="LTD"/>
    <property type="match status" value="2"/>
</dbReference>
<dbReference type="SUPFAM" id="SSF74853">
    <property type="entry name" value="Lamin A/C globular tail domain"/>
    <property type="match status" value="2"/>
</dbReference>
<dbReference type="InterPro" id="IPR001322">
    <property type="entry name" value="Lamin_tail_dom"/>
</dbReference>
<dbReference type="Proteomes" id="UP000182753">
    <property type="component" value="Unassembled WGS sequence"/>
</dbReference>
<organism evidence="4 5">
    <name type="scientific">Candidatus Berkelbacteria bacterium CG1_02_42_45</name>
    <dbReference type="NCBI Taxonomy" id="1805036"/>
    <lineage>
        <taxon>Bacteria</taxon>
        <taxon>Candidatus Berkelbacteria</taxon>
    </lineage>
</organism>
<dbReference type="Pfam" id="PF00932">
    <property type="entry name" value="LTD"/>
    <property type="match status" value="2"/>
</dbReference>
<dbReference type="EMBL" id="MNUJ01000046">
    <property type="protein sequence ID" value="OIN89284.1"/>
    <property type="molecule type" value="Genomic_DNA"/>
</dbReference>
<comment type="caution">
    <text evidence="4">The sequence shown here is derived from an EMBL/GenBank/DDBJ whole genome shotgun (WGS) entry which is preliminary data.</text>
</comment>